<dbReference type="PROSITE" id="PS00373">
    <property type="entry name" value="GART"/>
    <property type="match status" value="1"/>
</dbReference>
<protein>
    <recommendedName>
        <fullName evidence="4 8">Methionyl-tRNA formyltransferase</fullName>
        <ecNumber evidence="3 8">2.1.2.9</ecNumber>
    </recommendedName>
</protein>
<evidence type="ECO:0000259" key="9">
    <source>
        <dbReference type="Pfam" id="PF00551"/>
    </source>
</evidence>
<dbReference type="InterPro" id="IPR037022">
    <property type="entry name" value="Formyl_trans_C_sf"/>
</dbReference>
<dbReference type="PANTHER" id="PTHR11138:SF5">
    <property type="entry name" value="METHIONYL-TRNA FORMYLTRANSFERASE, MITOCHONDRIAL"/>
    <property type="match status" value="1"/>
</dbReference>
<dbReference type="CDD" id="cd08646">
    <property type="entry name" value="FMT_core_Met-tRNA-FMT_N"/>
    <property type="match status" value="1"/>
</dbReference>
<reference evidence="12" key="1">
    <citation type="submission" date="2020-03" db="EMBL/GenBank/DDBJ databases">
        <title>Complete genome sequence of sulfur-oxidizing bacterium skT11.</title>
        <authorList>
            <person name="Kanda M."/>
            <person name="Kojima H."/>
            <person name="Fukui M."/>
        </authorList>
    </citation>
    <scope>NUCLEOTIDE SEQUENCE [LARGE SCALE GENOMIC DNA]</scope>
    <source>
        <strain evidence="12">skT11</strain>
    </source>
</reference>
<dbReference type="KEGG" id="slac:SKTS_00090"/>
<comment type="catalytic activity">
    <reaction evidence="7 8">
        <text>L-methionyl-tRNA(fMet) + (6R)-10-formyltetrahydrofolate = N-formyl-L-methionyl-tRNA(fMet) + (6S)-5,6,7,8-tetrahydrofolate + H(+)</text>
        <dbReference type="Rhea" id="RHEA:24380"/>
        <dbReference type="Rhea" id="RHEA-COMP:9952"/>
        <dbReference type="Rhea" id="RHEA-COMP:9953"/>
        <dbReference type="ChEBI" id="CHEBI:15378"/>
        <dbReference type="ChEBI" id="CHEBI:57453"/>
        <dbReference type="ChEBI" id="CHEBI:78530"/>
        <dbReference type="ChEBI" id="CHEBI:78844"/>
        <dbReference type="ChEBI" id="CHEBI:195366"/>
        <dbReference type="EC" id="2.1.2.9"/>
    </reaction>
</comment>
<dbReference type="InterPro" id="IPR044135">
    <property type="entry name" value="Met-tRNA-FMT_C"/>
</dbReference>
<dbReference type="Proteomes" id="UP000502260">
    <property type="component" value="Chromosome"/>
</dbReference>
<dbReference type="InterPro" id="IPR001555">
    <property type="entry name" value="GART_AS"/>
</dbReference>
<evidence type="ECO:0000256" key="7">
    <source>
        <dbReference type="ARBA" id="ARBA00048558"/>
    </source>
</evidence>
<dbReference type="CDD" id="cd08704">
    <property type="entry name" value="Met_tRNA_FMT_C"/>
    <property type="match status" value="1"/>
</dbReference>
<dbReference type="InterPro" id="IPR036477">
    <property type="entry name" value="Formyl_transf_N_sf"/>
</dbReference>
<dbReference type="AlphaFoldDB" id="A0A6F8V5M0"/>
<keyword evidence="5 8" id="KW-0808">Transferase</keyword>
<evidence type="ECO:0000256" key="4">
    <source>
        <dbReference type="ARBA" id="ARBA00016014"/>
    </source>
</evidence>
<dbReference type="EC" id="2.1.2.9" evidence="3 8"/>
<evidence type="ECO:0000256" key="6">
    <source>
        <dbReference type="ARBA" id="ARBA00022917"/>
    </source>
</evidence>
<evidence type="ECO:0000256" key="2">
    <source>
        <dbReference type="ARBA" id="ARBA00010699"/>
    </source>
</evidence>
<dbReference type="InterPro" id="IPR005793">
    <property type="entry name" value="Formyl_trans_C"/>
</dbReference>
<comment type="function">
    <text evidence="1 8">Attaches a formyl group to the free amino group of methionyl-tRNA(fMet). The formyl group appears to play a dual role in the initiator identity of N-formylmethionyl-tRNA by promoting its recognition by IF2 and preventing the misappropriation of this tRNA by the elongation apparatus.</text>
</comment>
<gene>
    <name evidence="8 11" type="primary">fmt</name>
    <name evidence="11" type="ORF">SKTS_00090</name>
</gene>
<evidence type="ECO:0000256" key="1">
    <source>
        <dbReference type="ARBA" id="ARBA00002606"/>
    </source>
</evidence>
<dbReference type="Pfam" id="PF00551">
    <property type="entry name" value="Formyl_trans_N"/>
    <property type="match status" value="1"/>
</dbReference>
<evidence type="ECO:0000259" key="10">
    <source>
        <dbReference type="Pfam" id="PF02911"/>
    </source>
</evidence>
<keyword evidence="12" id="KW-1185">Reference proteome</keyword>
<evidence type="ECO:0000313" key="12">
    <source>
        <dbReference type="Proteomes" id="UP000502260"/>
    </source>
</evidence>
<dbReference type="RefSeq" id="WP_173058539.1">
    <property type="nucleotide sequence ID" value="NZ_AP022853.1"/>
</dbReference>
<feature type="domain" description="Formyl transferase C-terminal" evidence="10">
    <location>
        <begin position="203"/>
        <end position="298"/>
    </location>
</feature>
<dbReference type="SUPFAM" id="SSF50486">
    <property type="entry name" value="FMT C-terminal domain-like"/>
    <property type="match status" value="1"/>
</dbReference>
<dbReference type="GO" id="GO:0004479">
    <property type="term" value="F:methionyl-tRNA formyltransferase activity"/>
    <property type="evidence" value="ECO:0007669"/>
    <property type="project" value="UniProtKB-UniRule"/>
</dbReference>
<dbReference type="Gene3D" id="3.10.25.10">
    <property type="entry name" value="Formyl transferase, C-terminal domain"/>
    <property type="match status" value="1"/>
</dbReference>
<dbReference type="InterPro" id="IPR002376">
    <property type="entry name" value="Formyl_transf_N"/>
</dbReference>
<feature type="domain" description="Formyl transferase N-terminal" evidence="9">
    <location>
        <begin position="2"/>
        <end position="180"/>
    </location>
</feature>
<evidence type="ECO:0000256" key="3">
    <source>
        <dbReference type="ARBA" id="ARBA00012261"/>
    </source>
</evidence>
<organism evidence="11 12">
    <name type="scientific">Sulfurimicrobium lacus</name>
    <dbReference type="NCBI Taxonomy" id="2715678"/>
    <lineage>
        <taxon>Bacteria</taxon>
        <taxon>Pseudomonadati</taxon>
        <taxon>Pseudomonadota</taxon>
        <taxon>Betaproteobacteria</taxon>
        <taxon>Nitrosomonadales</taxon>
        <taxon>Sulfuricellaceae</taxon>
        <taxon>Sulfurimicrobium</taxon>
    </lineage>
</organism>
<evidence type="ECO:0000313" key="11">
    <source>
        <dbReference type="EMBL" id="BCB25123.1"/>
    </source>
</evidence>
<dbReference type="InterPro" id="IPR005794">
    <property type="entry name" value="Fmt"/>
</dbReference>
<dbReference type="InterPro" id="IPR041711">
    <property type="entry name" value="Met-tRNA-FMT_N"/>
</dbReference>
<dbReference type="SUPFAM" id="SSF53328">
    <property type="entry name" value="Formyltransferase"/>
    <property type="match status" value="1"/>
</dbReference>
<dbReference type="NCBIfam" id="TIGR00460">
    <property type="entry name" value="fmt"/>
    <property type="match status" value="1"/>
</dbReference>
<feature type="binding site" evidence="8">
    <location>
        <begin position="109"/>
        <end position="112"/>
    </location>
    <ligand>
        <name>(6S)-5,6,7,8-tetrahydrofolate</name>
        <dbReference type="ChEBI" id="CHEBI:57453"/>
    </ligand>
</feature>
<accession>A0A6F8V5M0</accession>
<dbReference type="HAMAP" id="MF_00182">
    <property type="entry name" value="Formyl_trans"/>
    <property type="match status" value="1"/>
</dbReference>
<dbReference type="PANTHER" id="PTHR11138">
    <property type="entry name" value="METHIONYL-TRNA FORMYLTRANSFERASE"/>
    <property type="match status" value="1"/>
</dbReference>
<sequence length="308" mass="32564">MRLIFAGTPEFAAQALDALIGAGHEIALVLTQPDRPAGRGMSLAMSAVKQLALKHDLTVLQPASLREPEIQAQLAAAGVEVMVVAAYGLILPQAVLDIPLRGCLNIHASLLPRWRGAAPIQRAILAGDAETGITIMQMDEGLDTGAMLLKFPVPIMADDTAETLHDKLAVLGGDAIVAALSQLQVDVLGAQPQDDRLATYAAKLTKAEGKLDWGRSAHELERAVRAYNPFPVAQAAFRGVTWRIWQATTSSERGAPGEVLRADKDGVLVACGEGALLLQGVQKAGGKRLPMAQFLPGNPVRAGERFDA</sequence>
<name>A0A6F8V5M0_9PROT</name>
<evidence type="ECO:0000256" key="5">
    <source>
        <dbReference type="ARBA" id="ARBA00022679"/>
    </source>
</evidence>
<dbReference type="Pfam" id="PF02911">
    <property type="entry name" value="Formyl_trans_C"/>
    <property type="match status" value="1"/>
</dbReference>
<comment type="similarity">
    <text evidence="2 8">Belongs to the Fmt family.</text>
</comment>
<dbReference type="InterPro" id="IPR011034">
    <property type="entry name" value="Formyl_transferase-like_C_sf"/>
</dbReference>
<dbReference type="EMBL" id="AP022853">
    <property type="protein sequence ID" value="BCB25123.1"/>
    <property type="molecule type" value="Genomic_DNA"/>
</dbReference>
<evidence type="ECO:0000256" key="8">
    <source>
        <dbReference type="HAMAP-Rule" id="MF_00182"/>
    </source>
</evidence>
<keyword evidence="6 8" id="KW-0648">Protein biosynthesis</keyword>
<dbReference type="Gene3D" id="3.40.50.170">
    <property type="entry name" value="Formyl transferase, N-terminal domain"/>
    <property type="match status" value="1"/>
</dbReference>
<dbReference type="GO" id="GO:0005829">
    <property type="term" value="C:cytosol"/>
    <property type="evidence" value="ECO:0007669"/>
    <property type="project" value="TreeGrafter"/>
</dbReference>
<proteinExistence type="inferred from homology"/>